<dbReference type="PANTHER" id="PTHR43581:SF4">
    <property type="entry name" value="ATP_GTP PHOSPHATASE"/>
    <property type="match status" value="1"/>
</dbReference>
<dbReference type="Gene3D" id="3.40.50.300">
    <property type="entry name" value="P-loop containing nucleotide triphosphate hydrolases"/>
    <property type="match status" value="1"/>
</dbReference>
<comment type="caution">
    <text evidence="2">The sequence shown here is derived from an EMBL/GenBank/DDBJ whole genome shotgun (WGS) entry which is preliminary data.</text>
</comment>
<keyword evidence="3" id="KW-1185">Reference proteome</keyword>
<feature type="domain" description="Endonuclease GajA/Old nuclease/RecF-like AAA" evidence="1">
    <location>
        <begin position="52"/>
        <end position="146"/>
    </location>
</feature>
<evidence type="ECO:0000313" key="2">
    <source>
        <dbReference type="EMBL" id="GHA63030.1"/>
    </source>
</evidence>
<dbReference type="InterPro" id="IPR051396">
    <property type="entry name" value="Bact_Antivir_Def_Nuclease"/>
</dbReference>
<dbReference type="EMBL" id="BMZF01000017">
    <property type="protein sequence ID" value="GHA63030.1"/>
    <property type="molecule type" value="Genomic_DNA"/>
</dbReference>
<accession>A0ABQ3DDZ3</accession>
<protein>
    <recommendedName>
        <fullName evidence="1">Endonuclease GajA/Old nuclease/RecF-like AAA domain-containing protein</fullName>
    </recommendedName>
</protein>
<dbReference type="SUPFAM" id="SSF52540">
    <property type="entry name" value="P-loop containing nucleoside triphosphate hydrolases"/>
    <property type="match status" value="1"/>
</dbReference>
<evidence type="ECO:0000313" key="3">
    <source>
        <dbReference type="Proteomes" id="UP000634455"/>
    </source>
</evidence>
<dbReference type="InterPro" id="IPR041685">
    <property type="entry name" value="AAA_GajA/Old/RecF-like"/>
</dbReference>
<sequence length="222" mass="25021">MIPAKRTLGLTGENFEDLSGRGLIDHLATLQNPAWNKQEDREKFRRITDFLRTVTGKSDATLEVPSGREHLLVHMDDKVLPLASLGTGIHEVILIAAFCTIYDKSIMCLEEPEIHLHPLLQRKLINYLKDHTSSQYFIATHSSAFVDTPNANVFHVTNDGQQTRIQAVVTAEDRGQILDDLGYQASDILQTNSVIWVEGPSDRTYLNHWINAVDTRLIEGIH</sequence>
<organism evidence="2 3">
    <name type="scientific">Paramylibacter ulvae</name>
    <dbReference type="NCBI Taxonomy" id="1651968"/>
    <lineage>
        <taxon>Bacteria</taxon>
        <taxon>Pseudomonadati</taxon>
        <taxon>Pseudomonadota</taxon>
        <taxon>Alphaproteobacteria</taxon>
        <taxon>Rhodobacterales</taxon>
        <taxon>Paracoccaceae</taxon>
        <taxon>Paramylibacter</taxon>
    </lineage>
</organism>
<gene>
    <name evidence="2" type="ORF">GCM10008927_30520</name>
</gene>
<dbReference type="Pfam" id="PF13175">
    <property type="entry name" value="AAA_15"/>
    <property type="match status" value="1"/>
</dbReference>
<dbReference type="RefSeq" id="WP_189641604.1">
    <property type="nucleotide sequence ID" value="NZ_BMZF01000017.1"/>
</dbReference>
<reference evidence="3" key="1">
    <citation type="journal article" date="2019" name="Int. J. Syst. Evol. Microbiol.">
        <title>The Global Catalogue of Microorganisms (GCM) 10K type strain sequencing project: providing services to taxonomists for standard genome sequencing and annotation.</title>
        <authorList>
            <consortium name="The Broad Institute Genomics Platform"/>
            <consortium name="The Broad Institute Genome Sequencing Center for Infectious Disease"/>
            <person name="Wu L."/>
            <person name="Ma J."/>
        </authorList>
    </citation>
    <scope>NUCLEOTIDE SEQUENCE [LARGE SCALE GENOMIC DNA]</scope>
    <source>
        <strain evidence="3">KCTC 32465</strain>
    </source>
</reference>
<dbReference type="InterPro" id="IPR027417">
    <property type="entry name" value="P-loop_NTPase"/>
</dbReference>
<proteinExistence type="predicted"/>
<name>A0ABQ3DDZ3_9RHOB</name>
<evidence type="ECO:0000259" key="1">
    <source>
        <dbReference type="Pfam" id="PF13175"/>
    </source>
</evidence>
<dbReference type="PANTHER" id="PTHR43581">
    <property type="entry name" value="ATP/GTP PHOSPHATASE"/>
    <property type="match status" value="1"/>
</dbReference>
<dbReference type="Proteomes" id="UP000634455">
    <property type="component" value="Unassembled WGS sequence"/>
</dbReference>